<feature type="non-terminal residue" evidence="3">
    <location>
        <position position="137"/>
    </location>
</feature>
<reference evidence="3" key="1">
    <citation type="submission" date="2019-05" db="EMBL/GenBank/DDBJ databases">
        <title>Annotation for the trematode Fasciolopsis buski.</title>
        <authorList>
            <person name="Choi Y.-J."/>
        </authorList>
    </citation>
    <scope>NUCLEOTIDE SEQUENCE</scope>
    <source>
        <strain evidence="3">HT</strain>
        <tissue evidence="3">Whole worm</tissue>
    </source>
</reference>
<accession>A0A8E0RX16</accession>
<comment type="caution">
    <text evidence="3">The sequence shown here is derived from an EMBL/GenBank/DDBJ whole genome shotgun (WGS) entry which is preliminary data.</text>
</comment>
<dbReference type="AlphaFoldDB" id="A0A8E0RX16"/>
<evidence type="ECO:0000313" key="4">
    <source>
        <dbReference type="Proteomes" id="UP000728185"/>
    </source>
</evidence>
<sequence length="137" mass="15782">NYALLAYKIPISLTISDCLPRLKHLRVLHLTQCQLSSDVFHDIEALPHLEWLNLSHNRLTYLQCKFPKLEILDVSHNLFEHLDHLGGPYTSLMKLNISSNMLSSIGKYWFLIRQIAHPASESVALATVIRLNNEKRI</sequence>
<dbReference type="Proteomes" id="UP000728185">
    <property type="component" value="Unassembled WGS sequence"/>
</dbReference>
<name>A0A8E0RX16_9TREM</name>
<organism evidence="3 4">
    <name type="scientific">Fasciolopsis buskii</name>
    <dbReference type="NCBI Taxonomy" id="27845"/>
    <lineage>
        <taxon>Eukaryota</taxon>
        <taxon>Metazoa</taxon>
        <taxon>Spiralia</taxon>
        <taxon>Lophotrochozoa</taxon>
        <taxon>Platyhelminthes</taxon>
        <taxon>Trematoda</taxon>
        <taxon>Digenea</taxon>
        <taxon>Plagiorchiida</taxon>
        <taxon>Echinostomata</taxon>
        <taxon>Echinostomatoidea</taxon>
        <taxon>Fasciolidae</taxon>
        <taxon>Fasciolopsis</taxon>
    </lineage>
</organism>
<gene>
    <name evidence="3" type="ORF">FBUS_02124</name>
</gene>
<evidence type="ECO:0000256" key="1">
    <source>
        <dbReference type="ARBA" id="ARBA00022614"/>
    </source>
</evidence>
<proteinExistence type="predicted"/>
<keyword evidence="1" id="KW-0433">Leucine-rich repeat</keyword>
<dbReference type="EMBL" id="LUCM01007021">
    <property type="protein sequence ID" value="KAA0190479.1"/>
    <property type="molecule type" value="Genomic_DNA"/>
</dbReference>
<dbReference type="SUPFAM" id="SSF52058">
    <property type="entry name" value="L domain-like"/>
    <property type="match status" value="1"/>
</dbReference>
<evidence type="ECO:0000256" key="2">
    <source>
        <dbReference type="ARBA" id="ARBA00022737"/>
    </source>
</evidence>
<dbReference type="PANTHER" id="PTHR46652:SF3">
    <property type="entry name" value="LEUCINE-RICH REPEAT-CONTAINING PROTEIN 9"/>
    <property type="match status" value="1"/>
</dbReference>
<dbReference type="Pfam" id="PF13516">
    <property type="entry name" value="LRR_6"/>
    <property type="match status" value="1"/>
</dbReference>
<dbReference type="Pfam" id="PF12799">
    <property type="entry name" value="LRR_4"/>
    <property type="match status" value="1"/>
</dbReference>
<dbReference type="Gene3D" id="3.80.10.10">
    <property type="entry name" value="Ribonuclease Inhibitor"/>
    <property type="match status" value="1"/>
</dbReference>
<dbReference type="InterPro" id="IPR025875">
    <property type="entry name" value="Leu-rich_rpt_4"/>
</dbReference>
<dbReference type="PANTHER" id="PTHR46652">
    <property type="entry name" value="LEUCINE-RICH REPEAT AND IQ DOMAIN-CONTAINING PROTEIN 1-RELATED"/>
    <property type="match status" value="1"/>
</dbReference>
<keyword evidence="4" id="KW-1185">Reference proteome</keyword>
<dbReference type="InterPro" id="IPR032675">
    <property type="entry name" value="LRR_dom_sf"/>
</dbReference>
<dbReference type="InterPro" id="IPR050836">
    <property type="entry name" value="SDS22/Internalin_LRR"/>
</dbReference>
<evidence type="ECO:0000313" key="3">
    <source>
        <dbReference type="EMBL" id="KAA0190479.1"/>
    </source>
</evidence>
<dbReference type="InterPro" id="IPR001611">
    <property type="entry name" value="Leu-rich_rpt"/>
</dbReference>
<dbReference type="OrthoDB" id="660555at2759"/>
<protein>
    <submittedName>
        <fullName evidence="3">Uncharacterized protein</fullName>
    </submittedName>
</protein>
<keyword evidence="2" id="KW-0677">Repeat</keyword>
<dbReference type="PROSITE" id="PS51450">
    <property type="entry name" value="LRR"/>
    <property type="match status" value="2"/>
</dbReference>